<dbReference type="AlphaFoldDB" id="A0AA42BB90"/>
<proteinExistence type="predicted"/>
<dbReference type="Proteomes" id="UP001165306">
    <property type="component" value="Unassembled WGS sequence"/>
</dbReference>
<name>A0AA42BB90_9BACT</name>
<evidence type="ECO:0000313" key="1">
    <source>
        <dbReference type="EMBL" id="MCM8750706.1"/>
    </source>
</evidence>
<keyword evidence="2" id="KW-1185">Reference proteome</keyword>
<feature type="non-terminal residue" evidence="1">
    <location>
        <position position="1"/>
    </location>
</feature>
<organism evidence="1 2">
    <name type="scientific">Thermalbibacter longus</name>
    <dbReference type="NCBI Taxonomy" id="2951981"/>
    <lineage>
        <taxon>Bacteria</taxon>
        <taxon>Pseudomonadati</taxon>
        <taxon>Thermomicrobiota</taxon>
        <taxon>Thermomicrobia</taxon>
        <taxon>Thermomicrobiales</taxon>
        <taxon>Thermomicrobiaceae</taxon>
        <taxon>Thermalbibacter</taxon>
    </lineage>
</organism>
<dbReference type="EMBL" id="JAMSLR010000040">
    <property type="protein sequence ID" value="MCM8750706.1"/>
    <property type="molecule type" value="Genomic_DNA"/>
</dbReference>
<protein>
    <submittedName>
        <fullName evidence="1">DUF4815 domain-containing protein</fullName>
    </submittedName>
</protein>
<gene>
    <name evidence="1" type="ORF">NET02_16335</name>
</gene>
<accession>A0AA42BB90</accession>
<comment type="caution">
    <text evidence="1">The sequence shown here is derived from an EMBL/GenBank/DDBJ whole genome shotgun (WGS) entry which is preliminary data.</text>
</comment>
<evidence type="ECO:0000313" key="2">
    <source>
        <dbReference type="Proteomes" id="UP001165306"/>
    </source>
</evidence>
<reference evidence="1" key="1">
    <citation type="submission" date="2022-06" db="EMBL/GenBank/DDBJ databases">
        <title>CFH 74404 Thermomicrobiaceae sp.</title>
        <authorList>
            <person name="Ming H."/>
            <person name="Li W.-J."/>
            <person name="Zhao Z."/>
        </authorList>
    </citation>
    <scope>NUCLEOTIDE SEQUENCE</scope>
    <source>
        <strain evidence="1">CFH 74404</strain>
    </source>
</reference>
<feature type="non-terminal residue" evidence="1">
    <location>
        <position position="240"/>
    </location>
</feature>
<sequence>GAQPPGPEEPGLNAIFFPHIPNGVDLEAGNGPWYGVITVQNLEDFAVDLELLAPGTGDVLTTATLNPHASKTFSAASLGIEDGAAGAVYVTARLQDLDAVLEAGRCRSTSFFITRGSDAGGSDTFSAEPAFATPDRARVVGFTLNTDYSVEIDGSDVTIDWSPNGDEPAADQGYVVNVWDCPLPRIGGIEKHASVDLSAAGRTSDDTVVVTGYTAIPLSDLALSRGLEADAALDDVLGET</sequence>
<dbReference type="RefSeq" id="WP_284058494.1">
    <property type="nucleotide sequence ID" value="NZ_JAMSLR010000040.1"/>
</dbReference>